<keyword evidence="2" id="KW-1185">Reference proteome</keyword>
<reference evidence="1 2" key="1">
    <citation type="submission" date="2015-04" db="EMBL/GenBank/DDBJ databases">
        <title>Microcin producing Clostridium sp. JC272T.</title>
        <authorList>
            <person name="Jyothsna T."/>
            <person name="Sasikala C."/>
            <person name="Ramana C."/>
        </authorList>
    </citation>
    <scope>NUCLEOTIDE SEQUENCE [LARGE SCALE GENOMIC DNA]</scope>
    <source>
        <strain evidence="1 2">JC272</strain>
    </source>
</reference>
<evidence type="ECO:0000313" key="1">
    <source>
        <dbReference type="EMBL" id="KKY00131.1"/>
    </source>
</evidence>
<dbReference type="RefSeq" id="WP_046824128.1">
    <property type="nucleotide sequence ID" value="NZ_LBBT01000331.1"/>
</dbReference>
<protein>
    <recommendedName>
        <fullName evidence="3">Bacteriocin</fullName>
    </recommendedName>
</protein>
<dbReference type="AlphaFoldDB" id="A0A0M3DDC6"/>
<evidence type="ECO:0008006" key="3">
    <source>
        <dbReference type="Google" id="ProtNLM"/>
    </source>
</evidence>
<sequence length="65" mass="7534">MNGKFEELNNLKLEEINGGFDFAEKVGSFLGDAVAKSMYKNCKKSLNRSRSVHIKRQSSFYKKKW</sequence>
<organism evidence="1 2">
    <name type="scientific">Paraclostridium benzoelyticum</name>
    <dbReference type="NCBI Taxonomy" id="1629550"/>
    <lineage>
        <taxon>Bacteria</taxon>
        <taxon>Bacillati</taxon>
        <taxon>Bacillota</taxon>
        <taxon>Clostridia</taxon>
        <taxon>Peptostreptococcales</taxon>
        <taxon>Peptostreptococcaceae</taxon>
        <taxon>Paraclostridium</taxon>
    </lineage>
</organism>
<proteinExistence type="predicted"/>
<evidence type="ECO:0000313" key="2">
    <source>
        <dbReference type="Proteomes" id="UP000034407"/>
    </source>
</evidence>
<gene>
    <name evidence="1" type="ORF">VN21_15945</name>
</gene>
<dbReference type="Proteomes" id="UP000034407">
    <property type="component" value="Unassembled WGS sequence"/>
</dbReference>
<dbReference type="EMBL" id="LBBT01000331">
    <property type="protein sequence ID" value="KKY00131.1"/>
    <property type="molecule type" value="Genomic_DNA"/>
</dbReference>
<accession>A0A0M3DDC6</accession>
<name>A0A0M3DDC6_9FIRM</name>
<comment type="caution">
    <text evidence="1">The sequence shown here is derived from an EMBL/GenBank/DDBJ whole genome shotgun (WGS) entry which is preliminary data.</text>
</comment>
<dbReference type="PATRIC" id="fig|1629550.3.peg.2689"/>